<dbReference type="PANTHER" id="PTHR47209:SF1">
    <property type="entry name" value="OS06G0639500 PROTEIN"/>
    <property type="match status" value="1"/>
</dbReference>
<dbReference type="Pfam" id="PF07714">
    <property type="entry name" value="PK_Tyr_Ser-Thr"/>
    <property type="match status" value="1"/>
</dbReference>
<dbReference type="Gene3D" id="1.10.510.10">
    <property type="entry name" value="Transferase(Phosphotransferase) domain 1"/>
    <property type="match status" value="1"/>
</dbReference>
<evidence type="ECO:0000313" key="3">
    <source>
        <dbReference type="EMBL" id="KAK9102041.1"/>
    </source>
</evidence>
<evidence type="ECO:0000313" key="4">
    <source>
        <dbReference type="Proteomes" id="UP001417504"/>
    </source>
</evidence>
<evidence type="ECO:0000259" key="2">
    <source>
        <dbReference type="PROSITE" id="PS50011"/>
    </source>
</evidence>
<proteinExistence type="predicted"/>
<feature type="transmembrane region" description="Helical" evidence="1">
    <location>
        <begin position="559"/>
        <end position="581"/>
    </location>
</feature>
<dbReference type="Proteomes" id="UP001417504">
    <property type="component" value="Unassembled WGS sequence"/>
</dbReference>
<protein>
    <recommendedName>
        <fullName evidence="2">Protein kinase domain-containing protein</fullName>
    </recommendedName>
</protein>
<dbReference type="InterPro" id="IPR011009">
    <property type="entry name" value="Kinase-like_dom_sf"/>
</dbReference>
<keyword evidence="1" id="KW-0472">Membrane</keyword>
<feature type="domain" description="Protein kinase" evidence="2">
    <location>
        <begin position="47"/>
        <end position="312"/>
    </location>
</feature>
<dbReference type="InterPro" id="IPR000719">
    <property type="entry name" value="Prot_kinase_dom"/>
</dbReference>
<organism evidence="3 4">
    <name type="scientific">Stephania japonica</name>
    <dbReference type="NCBI Taxonomy" id="461633"/>
    <lineage>
        <taxon>Eukaryota</taxon>
        <taxon>Viridiplantae</taxon>
        <taxon>Streptophyta</taxon>
        <taxon>Embryophyta</taxon>
        <taxon>Tracheophyta</taxon>
        <taxon>Spermatophyta</taxon>
        <taxon>Magnoliopsida</taxon>
        <taxon>Ranunculales</taxon>
        <taxon>Menispermaceae</taxon>
        <taxon>Menispermoideae</taxon>
        <taxon>Cissampelideae</taxon>
        <taxon>Stephania</taxon>
    </lineage>
</organism>
<sequence>MTGKAAASQSASPGPFEFELFEGDPDHLKTVVATPKQITPWVDPVSLRLESRIGRGPFGDVWLATKHQSTSEFYKYHELAIKMLHPVKEDHMQTVLDKFDDLFSKCQGLPGVCWLHGISIIDGKICIAMKFYEGSVGNKMARLKGGKLALLDVLRYGIELAEGIMSLHSKGIMVLNLKPCNFLLNERDEAVLGEIGVPLLLLGIPLPSADLAVRLGTPNYMAPEQWQPGVSGPISFETDSWGFGCSIVEMLSGVLPWSGKSADEIYHSVVTKQEKPNIPCGLPPALENVLRGCFEYDFRSRPLIADMLHAFKSSQKVVNNDAEWSGLGNKMAAEKSSVSGYTEWSLYKDQLQIGDTVRSRKLSNKCKPENMEIPEGIIVGMDSEATAKDGFVLVRVHGIHDPLRINKLTLERVTSGLATGDWVRAKVEDKKHSPVGILHSIQRDDTVTVGFIGLETLWRGNSSDLQMAEAFCVGQFVRLKASVFSPRFDWLKNASGDWATGKIYQIYPNGCLVVRFPGRLLIGEQNTSFYADPAEVEVVTFASCPGLAKKYQHLEDFHWAVRPIVIALGIFTAMKVGSFIGKTMWRSRKKKVHSIAVQGDGNQQDAQNSGNAAWLPPPVANILFRDGVPTTTASR</sequence>
<dbReference type="GO" id="GO:0004672">
    <property type="term" value="F:protein kinase activity"/>
    <property type="evidence" value="ECO:0007669"/>
    <property type="project" value="InterPro"/>
</dbReference>
<gene>
    <name evidence="3" type="ORF">Sjap_019295</name>
</gene>
<dbReference type="PANTHER" id="PTHR47209">
    <property type="entry name" value="OS06G0639500 PROTEIN"/>
    <property type="match status" value="1"/>
</dbReference>
<dbReference type="AlphaFoldDB" id="A0AAP0EZS7"/>
<comment type="caution">
    <text evidence="3">The sequence shown here is derived from an EMBL/GenBank/DDBJ whole genome shotgun (WGS) entry which is preliminary data.</text>
</comment>
<name>A0AAP0EZS7_9MAGN</name>
<accession>A0AAP0EZS7</accession>
<evidence type="ECO:0000256" key="1">
    <source>
        <dbReference type="SAM" id="Phobius"/>
    </source>
</evidence>
<keyword evidence="4" id="KW-1185">Reference proteome</keyword>
<dbReference type="GO" id="GO:0005524">
    <property type="term" value="F:ATP binding"/>
    <property type="evidence" value="ECO:0007669"/>
    <property type="project" value="InterPro"/>
</dbReference>
<dbReference type="InterPro" id="IPR001245">
    <property type="entry name" value="Ser-Thr/Tyr_kinase_cat_dom"/>
</dbReference>
<keyword evidence="1" id="KW-0812">Transmembrane</keyword>
<reference evidence="3 4" key="1">
    <citation type="submission" date="2024-01" db="EMBL/GenBank/DDBJ databases">
        <title>Genome assemblies of Stephania.</title>
        <authorList>
            <person name="Yang L."/>
        </authorList>
    </citation>
    <scope>NUCLEOTIDE SEQUENCE [LARGE SCALE GENOMIC DNA]</scope>
    <source>
        <strain evidence="3">QJT</strain>
        <tissue evidence="3">Leaf</tissue>
    </source>
</reference>
<dbReference type="SUPFAM" id="SSF56112">
    <property type="entry name" value="Protein kinase-like (PK-like)"/>
    <property type="match status" value="1"/>
</dbReference>
<keyword evidence="1" id="KW-1133">Transmembrane helix</keyword>
<dbReference type="PROSITE" id="PS50011">
    <property type="entry name" value="PROTEIN_KINASE_DOM"/>
    <property type="match status" value="1"/>
</dbReference>
<dbReference type="InterPro" id="IPR053293">
    <property type="entry name" value="OCM_Kinase"/>
</dbReference>
<dbReference type="EMBL" id="JBBNAE010000008">
    <property type="protein sequence ID" value="KAK9102041.1"/>
    <property type="molecule type" value="Genomic_DNA"/>
</dbReference>